<dbReference type="PANTHER" id="PTHR43065">
    <property type="entry name" value="SENSOR HISTIDINE KINASE"/>
    <property type="match status" value="1"/>
</dbReference>
<evidence type="ECO:0000313" key="11">
    <source>
        <dbReference type="EMBL" id="MFD1221625.1"/>
    </source>
</evidence>
<accession>A0ABW3UQ11</accession>
<reference evidence="12" key="1">
    <citation type="journal article" date="2019" name="Int. J. Syst. Evol. Microbiol.">
        <title>The Global Catalogue of Microorganisms (GCM) 10K type strain sequencing project: providing services to taxonomists for standard genome sequencing and annotation.</title>
        <authorList>
            <consortium name="The Broad Institute Genomics Platform"/>
            <consortium name="The Broad Institute Genome Sequencing Center for Infectious Disease"/>
            <person name="Wu L."/>
            <person name="Ma J."/>
        </authorList>
    </citation>
    <scope>NUCLEOTIDE SEQUENCE [LARGE SCALE GENOMIC DNA]</scope>
    <source>
        <strain evidence="12">CCUG 53270</strain>
    </source>
</reference>
<dbReference type="SUPFAM" id="SSF55785">
    <property type="entry name" value="PYP-like sensor domain (PAS domain)"/>
    <property type="match status" value="1"/>
</dbReference>
<dbReference type="Pfam" id="PF02518">
    <property type="entry name" value="HATPase_c"/>
    <property type="match status" value="1"/>
</dbReference>
<evidence type="ECO:0000259" key="10">
    <source>
        <dbReference type="PROSITE" id="PS50113"/>
    </source>
</evidence>
<feature type="domain" description="Histidine kinase" evidence="9">
    <location>
        <begin position="112"/>
        <end position="316"/>
    </location>
</feature>
<protein>
    <recommendedName>
        <fullName evidence="2">histidine kinase</fullName>
        <ecNumber evidence="2">2.7.13.3</ecNumber>
    </recommendedName>
</protein>
<evidence type="ECO:0000256" key="3">
    <source>
        <dbReference type="ARBA" id="ARBA00022553"/>
    </source>
</evidence>
<dbReference type="PRINTS" id="PR00344">
    <property type="entry name" value="BCTRLSENSOR"/>
</dbReference>
<keyword evidence="5" id="KW-0547">Nucleotide-binding</keyword>
<keyword evidence="7 11" id="KW-0067">ATP-binding</keyword>
<comment type="caution">
    <text evidence="11">The sequence shown here is derived from an EMBL/GenBank/DDBJ whole genome shotgun (WGS) entry which is preliminary data.</text>
</comment>
<evidence type="ECO:0000256" key="1">
    <source>
        <dbReference type="ARBA" id="ARBA00000085"/>
    </source>
</evidence>
<keyword evidence="12" id="KW-1185">Reference proteome</keyword>
<dbReference type="InterPro" id="IPR036097">
    <property type="entry name" value="HisK_dim/P_sf"/>
</dbReference>
<dbReference type="Gene3D" id="3.30.565.10">
    <property type="entry name" value="Histidine kinase-like ATPase, C-terminal domain"/>
    <property type="match status" value="1"/>
</dbReference>
<gene>
    <name evidence="11" type="ORF">ACFQ4B_16020</name>
</gene>
<dbReference type="InterPro" id="IPR003594">
    <property type="entry name" value="HATPase_dom"/>
</dbReference>
<dbReference type="GO" id="GO:0005524">
    <property type="term" value="F:ATP binding"/>
    <property type="evidence" value="ECO:0007669"/>
    <property type="project" value="UniProtKB-KW"/>
</dbReference>
<evidence type="ECO:0000259" key="9">
    <source>
        <dbReference type="PROSITE" id="PS50109"/>
    </source>
</evidence>
<dbReference type="Proteomes" id="UP001597180">
    <property type="component" value="Unassembled WGS sequence"/>
</dbReference>
<dbReference type="InterPro" id="IPR003661">
    <property type="entry name" value="HisK_dim/P_dom"/>
</dbReference>
<name>A0ABW3UQ11_9BACL</name>
<dbReference type="SMART" id="SM00387">
    <property type="entry name" value="HATPase_c"/>
    <property type="match status" value="1"/>
</dbReference>
<dbReference type="PROSITE" id="PS50109">
    <property type="entry name" value="HIS_KIN"/>
    <property type="match status" value="1"/>
</dbReference>
<dbReference type="Gene3D" id="1.10.287.130">
    <property type="match status" value="1"/>
</dbReference>
<dbReference type="Gene3D" id="3.30.450.20">
    <property type="entry name" value="PAS domain"/>
    <property type="match status" value="1"/>
</dbReference>
<sequence>MSADDPPSVLAFDEHGRCLTAKELTLQKAILEGKENKQVVELVWPDGVRKIAVWNSKPIFNEQGEIIGAVSISEDITDYMLEKRRLRESQERLRIELERMDRLNHVAQLAAGISHEVRNPLTTVKGFLQIMHSNLQRVDETIVNLMIEELDRANEIISDFLSLTKVHKKELSQDNIWNVIDRMLPLIENEAFIAKKKLVLKRTKVSDVMLDSKEVKQLILNLVRNALEAMQIGGTVYVETLETPSCVELRVTDEGPGIPKHILEQLGTGTPFVTTKTNGTGVGLAICYDIAKRHNAHMDIETSSTGTMFKIQFPKL</sequence>
<organism evidence="11 12">
    <name type="scientific">Paenibacillus vulneris</name>
    <dbReference type="NCBI Taxonomy" id="1133364"/>
    <lineage>
        <taxon>Bacteria</taxon>
        <taxon>Bacillati</taxon>
        <taxon>Bacillota</taxon>
        <taxon>Bacilli</taxon>
        <taxon>Bacillales</taxon>
        <taxon>Paenibacillaceae</taxon>
        <taxon>Paenibacillus</taxon>
    </lineage>
</organism>
<dbReference type="SUPFAM" id="SSF47384">
    <property type="entry name" value="Homodimeric domain of signal transducing histidine kinase"/>
    <property type="match status" value="1"/>
</dbReference>
<dbReference type="EC" id="2.7.13.3" evidence="2"/>
<dbReference type="InterPro" id="IPR004358">
    <property type="entry name" value="Sig_transdc_His_kin-like_C"/>
</dbReference>
<dbReference type="InterPro" id="IPR000700">
    <property type="entry name" value="PAS-assoc_C"/>
</dbReference>
<keyword evidence="6" id="KW-0418">Kinase</keyword>
<dbReference type="InterPro" id="IPR005467">
    <property type="entry name" value="His_kinase_dom"/>
</dbReference>
<comment type="catalytic activity">
    <reaction evidence="1">
        <text>ATP + protein L-histidine = ADP + protein N-phospho-L-histidine.</text>
        <dbReference type="EC" id="2.7.13.3"/>
    </reaction>
</comment>
<keyword evidence="4" id="KW-0808">Transferase</keyword>
<proteinExistence type="predicted"/>
<evidence type="ECO:0000256" key="7">
    <source>
        <dbReference type="ARBA" id="ARBA00022840"/>
    </source>
</evidence>
<dbReference type="PROSITE" id="PS50113">
    <property type="entry name" value="PAC"/>
    <property type="match status" value="1"/>
</dbReference>
<evidence type="ECO:0000256" key="5">
    <source>
        <dbReference type="ARBA" id="ARBA00022741"/>
    </source>
</evidence>
<keyword evidence="8" id="KW-0902">Two-component regulatory system</keyword>
<evidence type="ECO:0000256" key="8">
    <source>
        <dbReference type="ARBA" id="ARBA00023012"/>
    </source>
</evidence>
<feature type="domain" description="PAC" evidence="10">
    <location>
        <begin position="36"/>
        <end position="88"/>
    </location>
</feature>
<dbReference type="CDD" id="cd00082">
    <property type="entry name" value="HisKA"/>
    <property type="match status" value="1"/>
</dbReference>
<dbReference type="SUPFAM" id="SSF55874">
    <property type="entry name" value="ATPase domain of HSP90 chaperone/DNA topoisomerase II/histidine kinase"/>
    <property type="match status" value="1"/>
</dbReference>
<dbReference type="EMBL" id="JBHTLU010000019">
    <property type="protein sequence ID" value="MFD1221625.1"/>
    <property type="molecule type" value="Genomic_DNA"/>
</dbReference>
<dbReference type="CDD" id="cd00075">
    <property type="entry name" value="HATPase"/>
    <property type="match status" value="1"/>
</dbReference>
<dbReference type="InterPro" id="IPR036890">
    <property type="entry name" value="HATPase_C_sf"/>
</dbReference>
<dbReference type="PANTHER" id="PTHR43065:SF46">
    <property type="entry name" value="C4-DICARBOXYLATE TRANSPORT SENSOR PROTEIN DCTB"/>
    <property type="match status" value="1"/>
</dbReference>
<evidence type="ECO:0000256" key="6">
    <source>
        <dbReference type="ARBA" id="ARBA00022777"/>
    </source>
</evidence>
<dbReference type="InterPro" id="IPR035965">
    <property type="entry name" value="PAS-like_dom_sf"/>
</dbReference>
<dbReference type="RefSeq" id="WP_179136143.1">
    <property type="nucleotide sequence ID" value="NZ_BAABJG010000003.1"/>
</dbReference>
<dbReference type="SMART" id="SM00388">
    <property type="entry name" value="HisKA"/>
    <property type="match status" value="1"/>
</dbReference>
<evidence type="ECO:0000313" key="12">
    <source>
        <dbReference type="Proteomes" id="UP001597180"/>
    </source>
</evidence>
<dbReference type="Pfam" id="PF00512">
    <property type="entry name" value="HisKA"/>
    <property type="match status" value="1"/>
</dbReference>
<evidence type="ECO:0000256" key="2">
    <source>
        <dbReference type="ARBA" id="ARBA00012438"/>
    </source>
</evidence>
<keyword evidence="3" id="KW-0597">Phosphoprotein</keyword>
<evidence type="ECO:0000256" key="4">
    <source>
        <dbReference type="ARBA" id="ARBA00022679"/>
    </source>
</evidence>